<organism evidence="2 3">
    <name type="scientific">Phoxinus phoxinus</name>
    <name type="common">Eurasian minnow</name>
    <dbReference type="NCBI Taxonomy" id="58324"/>
    <lineage>
        <taxon>Eukaryota</taxon>
        <taxon>Metazoa</taxon>
        <taxon>Chordata</taxon>
        <taxon>Craniata</taxon>
        <taxon>Vertebrata</taxon>
        <taxon>Euteleostomi</taxon>
        <taxon>Actinopterygii</taxon>
        <taxon>Neopterygii</taxon>
        <taxon>Teleostei</taxon>
        <taxon>Ostariophysi</taxon>
        <taxon>Cypriniformes</taxon>
        <taxon>Leuciscidae</taxon>
        <taxon>Phoxininae</taxon>
        <taxon>Phoxinus</taxon>
    </lineage>
</organism>
<dbReference type="AlphaFoldDB" id="A0AAN9C958"/>
<sequence length="21" mass="2426">MYGSNSTVEGHTDSRPCREWI</sequence>
<proteinExistence type="predicted"/>
<evidence type="ECO:0000313" key="2">
    <source>
        <dbReference type="EMBL" id="KAK7127589.1"/>
    </source>
</evidence>
<evidence type="ECO:0000256" key="1">
    <source>
        <dbReference type="SAM" id="MobiDB-lite"/>
    </source>
</evidence>
<gene>
    <name evidence="2" type="ORF">R3I93_020234</name>
</gene>
<evidence type="ECO:0000313" key="3">
    <source>
        <dbReference type="Proteomes" id="UP001364617"/>
    </source>
</evidence>
<feature type="region of interest" description="Disordered" evidence="1">
    <location>
        <begin position="1"/>
        <end position="21"/>
    </location>
</feature>
<feature type="compositionally biased region" description="Basic and acidic residues" evidence="1">
    <location>
        <begin position="10"/>
        <end position="21"/>
    </location>
</feature>
<dbReference type="Proteomes" id="UP001364617">
    <property type="component" value="Unassembled WGS sequence"/>
</dbReference>
<keyword evidence="3" id="KW-1185">Reference proteome</keyword>
<reference evidence="2 3" key="1">
    <citation type="submission" date="2024-02" db="EMBL/GenBank/DDBJ databases">
        <title>Chromosome-level genome assembly of the Eurasian Minnow (Phoxinus phoxinus).</title>
        <authorList>
            <person name="Oriowo T.O."/>
            <person name="Martin S."/>
            <person name="Stange M."/>
            <person name="Chrysostomakis Y."/>
            <person name="Brown T."/>
            <person name="Winkler S."/>
            <person name="Kukowka S."/>
            <person name="Myers E.W."/>
            <person name="Bohne A."/>
        </authorList>
    </citation>
    <scope>NUCLEOTIDE SEQUENCE [LARGE SCALE GENOMIC DNA]</scope>
    <source>
        <strain evidence="2">ZFMK-TIS-60720</strain>
        <tissue evidence="2">Whole Organism</tissue>
    </source>
</reference>
<protein>
    <submittedName>
        <fullName evidence="2">Uncharacterized protein</fullName>
    </submittedName>
</protein>
<comment type="caution">
    <text evidence="2">The sequence shown here is derived from an EMBL/GenBank/DDBJ whole genome shotgun (WGS) entry which is preliminary data.</text>
</comment>
<dbReference type="EMBL" id="JAYKXH010000022">
    <property type="protein sequence ID" value="KAK7127589.1"/>
    <property type="molecule type" value="Genomic_DNA"/>
</dbReference>
<accession>A0AAN9C958</accession>
<name>A0AAN9C958_9TELE</name>